<reference evidence="3 4" key="1">
    <citation type="submission" date="2007-08" db="EMBL/GenBank/DDBJ databases">
        <title>Complete sequence of Thermotoga lettingae TMO.</title>
        <authorList>
            <consortium name="US DOE Joint Genome Institute"/>
            <person name="Copeland A."/>
            <person name="Lucas S."/>
            <person name="Lapidus A."/>
            <person name="Barry K."/>
            <person name="Glavina del Rio T."/>
            <person name="Dalin E."/>
            <person name="Tice H."/>
            <person name="Pitluck S."/>
            <person name="Foster B."/>
            <person name="Bruce D."/>
            <person name="Schmutz J."/>
            <person name="Larimer F."/>
            <person name="Land M."/>
            <person name="Hauser L."/>
            <person name="Kyrpides N."/>
            <person name="Mikhailova N."/>
            <person name="Nelson K."/>
            <person name="Gogarten J.P."/>
            <person name="Noll K."/>
            <person name="Richardson P."/>
        </authorList>
    </citation>
    <scope>NUCLEOTIDE SEQUENCE [LARGE SCALE GENOMIC DNA]</scope>
    <source>
        <strain evidence="4">ATCC BAA-301 / DSM 14385 / NBRC 107922 / TMO</strain>
    </source>
</reference>
<keyword evidence="3" id="KW-0378">Hydrolase</keyword>
<dbReference type="InterPro" id="IPR017144">
    <property type="entry name" value="Xaa-Arg_dipeptidase"/>
</dbReference>
<dbReference type="GO" id="GO:0071713">
    <property type="term" value="F:para-aminobenzoyl-glutamate hydrolase activity"/>
    <property type="evidence" value="ECO:0007669"/>
    <property type="project" value="TreeGrafter"/>
</dbReference>
<dbReference type="GO" id="GO:0005737">
    <property type="term" value="C:cytoplasm"/>
    <property type="evidence" value="ECO:0007669"/>
    <property type="project" value="TreeGrafter"/>
</dbReference>
<sequence length="390" mass="42903">MILKEVISKQIDSIKEELVKMSKKIFELSELSYQEKKSSRLLSDFLENNGFTVERGVGGLETSFVAKIGEKKPKIALLAEYDALPAVGHACGHNMIGVMSCGAAVGFKNAVKNIDFTLMVIGCPAEEHGAGKKDLIKAGIFDDIDVAMMIHPASMSTGYDIAYAIKRYKIEFFGKSAHAAADPSKGINALDAMILLFSSIGLLRQQLPEKVRIHGIITNGGQSFNTIPEYTSAEIGIRALTMEEVNFLEDKLRLLVQGASAMSGCKNKITVEEEMPEVYVNVPLANTLEKNYKLLGEKVTSRTYEQGVGSTDMGAVTQIVPAIHGYINITDGKDIPTHTREFAQAANSEYGYKAMIRATKALAFTIYDISSNKELLTEIKEYFSQRRRDF</sequence>
<comment type="similarity">
    <text evidence="1">Belongs to the peptidase M20A family.</text>
</comment>
<dbReference type="CDD" id="cd05672">
    <property type="entry name" value="M20_ACY1L2-like"/>
    <property type="match status" value="1"/>
</dbReference>
<feature type="domain" description="Peptidase M20 dimerisation" evidence="2">
    <location>
        <begin position="165"/>
        <end position="255"/>
    </location>
</feature>
<evidence type="ECO:0000259" key="2">
    <source>
        <dbReference type="Pfam" id="PF07687"/>
    </source>
</evidence>
<dbReference type="Gene3D" id="3.30.70.360">
    <property type="match status" value="1"/>
</dbReference>
<dbReference type="Pfam" id="PF07687">
    <property type="entry name" value="M20_dimer"/>
    <property type="match status" value="1"/>
</dbReference>
<dbReference type="NCBIfam" id="TIGR01891">
    <property type="entry name" value="amidohydrolases"/>
    <property type="match status" value="1"/>
</dbReference>
<dbReference type="AlphaFoldDB" id="A8F3B2"/>
<dbReference type="InterPro" id="IPR052030">
    <property type="entry name" value="Peptidase_M20/M20A_hydrolases"/>
</dbReference>
<name>A8F3B2_PSELT</name>
<dbReference type="EMBL" id="CP000812">
    <property type="protein sequence ID" value="ABV32646.1"/>
    <property type="molecule type" value="Genomic_DNA"/>
</dbReference>
<dbReference type="HOGENOM" id="CLU_031812_1_0_0"/>
<dbReference type="eggNOG" id="COG1473">
    <property type="taxonomic scope" value="Bacteria"/>
</dbReference>
<proteinExistence type="inferred from homology"/>
<dbReference type="InterPro" id="IPR011650">
    <property type="entry name" value="Peptidase_M20_dimer"/>
</dbReference>
<reference evidence="3 4" key="2">
    <citation type="journal article" date="2009" name="Proc. Natl. Acad. Sci. U.S.A.">
        <title>On the chimeric nature, thermophilic origin, and phylogenetic placement of the Thermotogales.</title>
        <authorList>
            <person name="Zhaxybayeva O."/>
            <person name="Swithers K.S."/>
            <person name="Lapierre P."/>
            <person name="Fournier G.P."/>
            <person name="Bickhart D.M."/>
            <person name="DeBoy R.T."/>
            <person name="Nelson K.E."/>
            <person name="Nesbo C.L."/>
            <person name="Doolittle W.F."/>
            <person name="Gogarten J.P."/>
            <person name="Noll K.M."/>
        </authorList>
    </citation>
    <scope>NUCLEOTIDE SEQUENCE [LARGE SCALE GENOMIC DNA]</scope>
    <source>
        <strain evidence="4">ATCC BAA-301 / DSM 14385 / NBRC 107922 / TMO</strain>
    </source>
</reference>
<dbReference type="OrthoDB" id="9781032at2"/>
<dbReference type="SUPFAM" id="SSF53187">
    <property type="entry name" value="Zn-dependent exopeptidases"/>
    <property type="match status" value="1"/>
</dbReference>
<dbReference type="InterPro" id="IPR017439">
    <property type="entry name" value="Amidohydrolase"/>
</dbReference>
<evidence type="ECO:0000313" key="4">
    <source>
        <dbReference type="Proteomes" id="UP000002016"/>
    </source>
</evidence>
<accession>A8F3B2</accession>
<dbReference type="STRING" id="416591.Tlet_0074"/>
<protein>
    <recommendedName>
        <fullName evidence="1">Peptidase M20 domain-containing protein 2</fullName>
    </recommendedName>
</protein>
<dbReference type="Gene3D" id="3.40.630.10">
    <property type="entry name" value="Zn peptidases"/>
    <property type="match status" value="1"/>
</dbReference>
<dbReference type="Proteomes" id="UP000002016">
    <property type="component" value="Chromosome"/>
</dbReference>
<dbReference type="SUPFAM" id="SSF55031">
    <property type="entry name" value="Bacterial exopeptidase dimerisation domain"/>
    <property type="match status" value="1"/>
</dbReference>
<dbReference type="RefSeq" id="WP_012002127.1">
    <property type="nucleotide sequence ID" value="NC_009828.1"/>
</dbReference>
<dbReference type="InterPro" id="IPR036264">
    <property type="entry name" value="Bact_exopeptidase_dim_dom"/>
</dbReference>
<dbReference type="PANTHER" id="PTHR30575">
    <property type="entry name" value="PEPTIDASE M20"/>
    <property type="match status" value="1"/>
</dbReference>
<dbReference type="InterPro" id="IPR002933">
    <property type="entry name" value="Peptidase_M20"/>
</dbReference>
<gene>
    <name evidence="3" type="ordered locus">Tlet_0074</name>
</gene>
<organism evidence="3 4">
    <name type="scientific">Pseudothermotoga lettingae (strain ATCC BAA-301 / DSM 14385 / NBRC 107922 / TMO)</name>
    <name type="common">Thermotoga lettingae</name>
    <dbReference type="NCBI Taxonomy" id="416591"/>
    <lineage>
        <taxon>Bacteria</taxon>
        <taxon>Thermotogati</taxon>
        <taxon>Thermotogota</taxon>
        <taxon>Thermotogae</taxon>
        <taxon>Thermotogales</taxon>
        <taxon>Thermotogaceae</taxon>
        <taxon>Pseudothermotoga</taxon>
    </lineage>
</organism>
<dbReference type="PANTHER" id="PTHR30575:SF0">
    <property type="entry name" value="XAA-ARG DIPEPTIDASE"/>
    <property type="match status" value="1"/>
</dbReference>
<dbReference type="GO" id="GO:0046657">
    <property type="term" value="P:folic acid catabolic process"/>
    <property type="evidence" value="ECO:0007669"/>
    <property type="project" value="TreeGrafter"/>
</dbReference>
<keyword evidence="4" id="KW-1185">Reference proteome</keyword>
<dbReference type="KEGG" id="tle:Tlet_0074"/>
<dbReference type="GO" id="GO:0016805">
    <property type="term" value="F:dipeptidase activity"/>
    <property type="evidence" value="ECO:0007669"/>
    <property type="project" value="InterPro"/>
</dbReference>
<dbReference type="FunFam" id="3.30.70.360:FF:000004">
    <property type="entry name" value="Peptidase M20 domain-containing protein 2"/>
    <property type="match status" value="1"/>
</dbReference>
<evidence type="ECO:0000313" key="3">
    <source>
        <dbReference type="EMBL" id="ABV32646.1"/>
    </source>
</evidence>
<evidence type="ECO:0000256" key="1">
    <source>
        <dbReference type="PIRNR" id="PIRNR037226"/>
    </source>
</evidence>
<dbReference type="PIRSF" id="PIRSF037226">
    <property type="entry name" value="Amidohydrolase_ACY1L2_prd"/>
    <property type="match status" value="1"/>
</dbReference>
<dbReference type="Pfam" id="PF01546">
    <property type="entry name" value="Peptidase_M20"/>
    <property type="match status" value="1"/>
</dbReference>